<evidence type="ECO:0000256" key="1">
    <source>
        <dbReference type="SAM" id="MobiDB-lite"/>
    </source>
</evidence>
<keyword evidence="6" id="KW-1185">Reference proteome</keyword>
<dbReference type="InterPro" id="IPR045079">
    <property type="entry name" value="Oxoprolinase-like"/>
</dbReference>
<gene>
    <name evidence="5" type="ORF">R7226_18310</name>
</gene>
<feature type="region of interest" description="Disordered" evidence="1">
    <location>
        <begin position="621"/>
        <end position="640"/>
    </location>
</feature>
<evidence type="ECO:0000259" key="3">
    <source>
        <dbReference type="Pfam" id="PF05378"/>
    </source>
</evidence>
<evidence type="ECO:0000313" key="5">
    <source>
        <dbReference type="EMBL" id="MDW5596307.1"/>
    </source>
</evidence>
<name>A0ABU4HSL1_9ACTN</name>
<evidence type="ECO:0000313" key="6">
    <source>
        <dbReference type="Proteomes" id="UP001284601"/>
    </source>
</evidence>
<dbReference type="Pfam" id="PF01968">
    <property type="entry name" value="Hydantoinase_A"/>
    <property type="match status" value="1"/>
</dbReference>
<dbReference type="PANTHER" id="PTHR11365:SF23">
    <property type="entry name" value="HYPOTHETICAL 5-OXOPROLINASE (EUROFUNG)-RELATED"/>
    <property type="match status" value="1"/>
</dbReference>
<dbReference type="RefSeq" id="WP_318598689.1">
    <property type="nucleotide sequence ID" value="NZ_JAWSTH010000052.1"/>
</dbReference>
<proteinExistence type="predicted"/>
<accession>A0ABU4HSL1</accession>
<dbReference type="Proteomes" id="UP001284601">
    <property type="component" value="Unassembled WGS sequence"/>
</dbReference>
<dbReference type="PANTHER" id="PTHR11365">
    <property type="entry name" value="5-OXOPROLINASE RELATED"/>
    <property type="match status" value="1"/>
</dbReference>
<protein>
    <submittedName>
        <fullName evidence="5">Hydantoinase/oxoprolinase family protein</fullName>
    </submittedName>
</protein>
<dbReference type="Pfam" id="PF19278">
    <property type="entry name" value="Hydant_A_C"/>
    <property type="match status" value="1"/>
</dbReference>
<sequence length="711" mass="74310">MPLINDNRLRFGVDTGGTFTDLVVAGDSGGLRIFKRPTTPADPVEGLLDALDAAAQDFGCTRQELLARGDQLVFGTTRATNAIVEGATARTALLTTAGHPDTLTLREGGGRPSLFDYSHEYPAPYVPRALTFEIPERVGAGGEIVTPLDEAKTRALLRTLPDHHTEAIAVCLLWSIVEPAHELRLGELIAEELPGIPFTLSHQLNPALREYRRTSSAAIDASLKPLMSTFLQQLGERLRGAGFEGRLLIMTSSGGTLDAHAVAAAPIHSIGSGPAAAPVAGRHFAQLDAARDTAIVTDAGGTTYDVSVLRDGVLPWTRESVVGHPTFGFTTGFPSVDTTSIGAGGGSIAWVDDGGLLHVGPQSAGADPGPACYARGGVRATVTDACVALGWIDPAYFLGGELTLDGDAARAALQRDVGGPLGLDVEAAAAAVVQLAVERMVRVIEELTLQQGIEPAGTVMIGGGGGSGLYSCAIARRLGSPLVALPAVAATLSATGVLLSDLQTDVAETAVLSSGAFDHARAEQVLRRLELRCREFAEGPGAGALGSEITYSVEARYPQQVWEIELPLRSGSIATPADVATLREDFHRLHESLFAVADRDAEVELVTWRARIRCDLGSPDLEIATPDASTGSSRPQSDRGVAVLTTRRAHFAAIGTTDVPVHRVADLSPGDRVEGPAFVESPVTTVVVEPGASAELAASGTLLLRPLETNR</sequence>
<dbReference type="InterPro" id="IPR002821">
    <property type="entry name" value="Hydantoinase_A"/>
</dbReference>
<evidence type="ECO:0000259" key="2">
    <source>
        <dbReference type="Pfam" id="PF01968"/>
    </source>
</evidence>
<evidence type="ECO:0000259" key="4">
    <source>
        <dbReference type="Pfam" id="PF19278"/>
    </source>
</evidence>
<dbReference type="Pfam" id="PF05378">
    <property type="entry name" value="Hydant_A_N"/>
    <property type="match status" value="1"/>
</dbReference>
<reference evidence="6" key="1">
    <citation type="submission" date="2023-07" db="EMBL/GenBank/DDBJ databases">
        <title>Conexibacter stalactiti sp. nov., isolated from stalactites in a lava cave and emended description of the genus Conexibacter.</title>
        <authorList>
            <person name="Lee S.D."/>
        </authorList>
    </citation>
    <scope>NUCLEOTIDE SEQUENCE [LARGE SCALE GENOMIC DNA]</scope>
    <source>
        <strain evidence="6">KCTC 39840</strain>
    </source>
</reference>
<feature type="domain" description="Hydantoinase A/oxoprolinase" evidence="2">
    <location>
        <begin position="213"/>
        <end position="505"/>
    </location>
</feature>
<feature type="domain" description="Acetophenone carboxylase-like C-terminal" evidence="4">
    <location>
        <begin position="549"/>
        <end position="696"/>
    </location>
</feature>
<dbReference type="EMBL" id="JAWSTH010000052">
    <property type="protein sequence ID" value="MDW5596307.1"/>
    <property type="molecule type" value="Genomic_DNA"/>
</dbReference>
<comment type="caution">
    <text evidence="5">The sequence shown here is derived from an EMBL/GenBank/DDBJ whole genome shotgun (WGS) entry which is preliminary data.</text>
</comment>
<dbReference type="InterPro" id="IPR008040">
    <property type="entry name" value="Hydant_A_N"/>
</dbReference>
<dbReference type="InterPro" id="IPR049517">
    <property type="entry name" value="ACX-like_C"/>
</dbReference>
<organism evidence="5 6">
    <name type="scientific">Conexibacter stalactiti</name>
    <dbReference type="NCBI Taxonomy" id="1940611"/>
    <lineage>
        <taxon>Bacteria</taxon>
        <taxon>Bacillati</taxon>
        <taxon>Actinomycetota</taxon>
        <taxon>Thermoleophilia</taxon>
        <taxon>Solirubrobacterales</taxon>
        <taxon>Conexibacteraceae</taxon>
        <taxon>Conexibacter</taxon>
    </lineage>
</organism>
<feature type="domain" description="Hydantoinase/oxoprolinase N-terminal" evidence="3">
    <location>
        <begin position="10"/>
        <end position="192"/>
    </location>
</feature>